<evidence type="ECO:0000313" key="3">
    <source>
        <dbReference type="Proteomes" id="UP000240934"/>
    </source>
</evidence>
<keyword evidence="2" id="KW-0378">Hydrolase</keyword>
<dbReference type="InterPro" id="IPR004211">
    <property type="entry name" value="Endonuclease_7"/>
</dbReference>
<dbReference type="InterPro" id="IPR038563">
    <property type="entry name" value="Endonuclease_7_sf"/>
</dbReference>
<feature type="domain" description="T4 recombination endonuclease VII dimerisation" evidence="1">
    <location>
        <begin position="104"/>
        <end position="156"/>
    </location>
</feature>
<dbReference type="Pfam" id="PF09124">
    <property type="entry name" value="Endonuc-dimeris"/>
    <property type="match status" value="1"/>
</dbReference>
<accession>A0A2H4YEI1</accession>
<evidence type="ECO:0000259" key="1">
    <source>
        <dbReference type="Pfam" id="PF09124"/>
    </source>
</evidence>
<dbReference type="SUPFAM" id="SSF68918">
    <property type="entry name" value="Recombination endonuclease VII, C-terminal and dimerization domains"/>
    <property type="match status" value="1"/>
</dbReference>
<reference evidence="2 3" key="1">
    <citation type="submission" date="2017-10" db="EMBL/GenBank/DDBJ databases">
        <title>Antibacterial composition for extension of chilled fish shelf life and decreasing of risk of food-borne infections, bacteriophage strains for its preparation.</title>
        <authorList>
            <person name="Zulkarneev E.R."/>
            <person name="Aleshkin A.V."/>
            <person name="Rubalsky O.V."/>
            <person name="Kiseleva I.A."/>
            <person name="Rubalskii E.O."/>
            <person name="Lebedev S.N."/>
        </authorList>
    </citation>
    <scope>NUCLEOTIDE SEQUENCE [LARGE SCALE GENOMIC DNA]</scope>
</reference>
<dbReference type="InterPro" id="IPR044925">
    <property type="entry name" value="His-Me_finger_sf"/>
</dbReference>
<dbReference type="SUPFAM" id="SSF54060">
    <property type="entry name" value="His-Me finger endonucleases"/>
    <property type="match status" value="1"/>
</dbReference>
<organism evidence="2 3">
    <name type="scientific">Aeromonas phage Ah1</name>
    <dbReference type="NCBI Taxonomy" id="2053701"/>
    <lineage>
        <taxon>Viruses</taxon>
        <taxon>Duplodnaviria</taxon>
        <taxon>Heunggongvirae</taxon>
        <taxon>Uroviricota</taxon>
        <taxon>Caudoviricetes</taxon>
        <taxon>Pantevenvirales</taxon>
        <taxon>Straboviridae</taxon>
        <taxon>Cinqassovirus</taxon>
        <taxon>Cinqassovirus ah1</taxon>
    </lineage>
</organism>
<keyword evidence="2" id="KW-0540">Nuclease</keyword>
<protein>
    <submittedName>
        <fullName evidence="2">Packaging and recombination endonuclease VII</fullName>
    </submittedName>
</protein>
<dbReference type="Gene3D" id="1.10.720.10">
    <property type="match status" value="1"/>
</dbReference>
<proteinExistence type="predicted"/>
<dbReference type="Pfam" id="PF02945">
    <property type="entry name" value="Endonuclease_7"/>
    <property type="match status" value="1"/>
</dbReference>
<sequence length="161" mass="18579">MLLTPKTYDLAKEKLYHAQNGICPICKRELDKEINKNHLDHDHELDGPQAGRVRGLLCNLCNGSEGRTRHEFMRSGLAGRGIDYIEYLEALLAYLKKDSSKNDIHPKLVPDTKKRFARQDKPAMIAELQRYGFAYNEGMTKAELCKVFNKEFPKMMKKLHN</sequence>
<gene>
    <name evidence="2" type="ORF">Ah1_00046</name>
</gene>
<dbReference type="InterPro" id="IPR036309">
    <property type="entry name" value="T4_recomb_endonuclease_dim_sf"/>
</dbReference>
<evidence type="ECO:0000313" key="2">
    <source>
        <dbReference type="EMBL" id="AUE22587.1"/>
    </source>
</evidence>
<dbReference type="Gene3D" id="3.40.1800.10">
    <property type="entry name" value="His-Me finger endonucleases"/>
    <property type="match status" value="1"/>
</dbReference>
<keyword evidence="2" id="KW-0255">Endonuclease</keyword>
<keyword evidence="3" id="KW-1185">Reference proteome</keyword>
<dbReference type="InterPro" id="IPR015208">
    <property type="entry name" value="T4_recomb_endonuclease_dimer"/>
</dbReference>
<dbReference type="GO" id="GO:0004519">
    <property type="term" value="F:endonuclease activity"/>
    <property type="evidence" value="ECO:0007669"/>
    <property type="project" value="UniProtKB-KW"/>
</dbReference>
<dbReference type="Proteomes" id="UP000240934">
    <property type="component" value="Segment"/>
</dbReference>
<dbReference type="EMBL" id="MG250483">
    <property type="protein sequence ID" value="AUE22587.1"/>
    <property type="molecule type" value="Genomic_DNA"/>
</dbReference>
<name>A0A2H4YEI1_9CAUD</name>